<evidence type="ECO:0008006" key="4">
    <source>
        <dbReference type="Google" id="ProtNLM"/>
    </source>
</evidence>
<gene>
    <name evidence="3" type="ORF">CROE0942_LOCUS4497</name>
</gene>
<dbReference type="CDD" id="cd00761">
    <property type="entry name" value="Glyco_tranf_GTA_type"/>
    <property type="match status" value="1"/>
</dbReference>
<evidence type="ECO:0000256" key="2">
    <source>
        <dbReference type="SAM" id="SignalP"/>
    </source>
</evidence>
<dbReference type="SUPFAM" id="SSF53448">
    <property type="entry name" value="Nucleotide-diphospho-sugar transferases"/>
    <property type="match status" value="1"/>
</dbReference>
<keyword evidence="1" id="KW-1133">Transmembrane helix</keyword>
<feature type="chain" id="PRO_5031025841" description="Glycosyl transferase 64 domain-containing protein" evidence="2">
    <location>
        <begin position="21"/>
        <end position="478"/>
    </location>
</feature>
<organism evidence="3">
    <name type="scientific">Cafeteria roenbergensis</name>
    <name type="common">Marine flagellate</name>
    <dbReference type="NCBI Taxonomy" id="33653"/>
    <lineage>
        <taxon>Eukaryota</taxon>
        <taxon>Sar</taxon>
        <taxon>Stramenopiles</taxon>
        <taxon>Bigyra</taxon>
        <taxon>Opalozoa</taxon>
        <taxon>Bicosoecida</taxon>
        <taxon>Cafeteriaceae</taxon>
        <taxon>Cafeteria</taxon>
    </lineage>
</organism>
<feature type="signal peptide" evidence="2">
    <location>
        <begin position="1"/>
        <end position="20"/>
    </location>
</feature>
<accession>A0A7S0JTN5</accession>
<dbReference type="EMBL" id="HBET01006721">
    <property type="protein sequence ID" value="CAD8560161.1"/>
    <property type="molecule type" value="Transcribed_RNA"/>
</dbReference>
<dbReference type="InterPro" id="IPR029044">
    <property type="entry name" value="Nucleotide-diphossugar_trans"/>
</dbReference>
<sequence>MRPSLLAWVAAAASFGLCSAAPGPLDTVVIVMAYNRIHSLRATLEALLAQGGAKWPLLVPQSCSEGNHSTVDAAAAAIQGVANRVVRQVAETSSGAPTAAAVHATEACLTEQRVDGLAWPCAVHAPTPAAGSSTNGAEIRVHGSKLESSRNLLHGLALATSLPWARFVVVVEDDALLSDDVVSSLTYMHREVMGAEWVPWGSGRPERVRLGTTQALLRPGLFSDMGDWEDLSTAPAVSAAEAEIVGAGNGASQQAAAARVDVRRATARTVVRTFAWTMDATLAGRLRGLLAAQTAQPRQAAAGGAAGSEPLRPGDGAGLGHLVEWCSWCSPLCYDHAVEALVSGSLFAVTAVPRSASPVNVGLSGAVSGSDSTRRQYRGQPVPEERWRTAFDEGDPGQRAATTEGGWWRATLLSPQARPNVMPPDSAYFRTLASGPRRHAHVPLESVHFALPFALRDPTVTAALAGVFGLLLGGLLLA</sequence>
<name>A0A7S0JTN5_CAFRO</name>
<protein>
    <recommendedName>
        <fullName evidence="4">Glycosyl transferase 64 domain-containing protein</fullName>
    </recommendedName>
</protein>
<proteinExistence type="predicted"/>
<reference evidence="3" key="1">
    <citation type="submission" date="2021-01" db="EMBL/GenBank/DDBJ databases">
        <authorList>
            <person name="Corre E."/>
            <person name="Pelletier E."/>
            <person name="Niang G."/>
            <person name="Scheremetjew M."/>
            <person name="Finn R."/>
            <person name="Kale V."/>
            <person name="Holt S."/>
            <person name="Cochrane G."/>
            <person name="Meng A."/>
            <person name="Brown T."/>
            <person name="Cohen L."/>
        </authorList>
    </citation>
    <scope>NUCLEOTIDE SEQUENCE</scope>
    <source>
        <strain evidence="3">E4-10</strain>
    </source>
</reference>
<dbReference type="AlphaFoldDB" id="A0A7S0JTN5"/>
<evidence type="ECO:0000313" key="3">
    <source>
        <dbReference type="EMBL" id="CAD8560161.1"/>
    </source>
</evidence>
<keyword evidence="1" id="KW-0472">Membrane</keyword>
<dbReference type="Gene3D" id="3.90.550.10">
    <property type="entry name" value="Spore Coat Polysaccharide Biosynthesis Protein SpsA, Chain A"/>
    <property type="match status" value="1"/>
</dbReference>
<evidence type="ECO:0000256" key="1">
    <source>
        <dbReference type="SAM" id="Phobius"/>
    </source>
</evidence>
<feature type="transmembrane region" description="Helical" evidence="1">
    <location>
        <begin position="459"/>
        <end position="477"/>
    </location>
</feature>
<keyword evidence="1" id="KW-0812">Transmembrane</keyword>
<keyword evidence="2" id="KW-0732">Signal</keyword>